<comment type="caution">
    <text evidence="1">The sequence shown here is derived from an EMBL/GenBank/DDBJ whole genome shotgun (WGS) entry which is preliminary data.</text>
</comment>
<dbReference type="RefSeq" id="WP_264139367.1">
    <property type="nucleotide sequence ID" value="NZ_JAOYOD010000001.1"/>
</dbReference>
<name>A0ABT3CZ57_9BACT</name>
<accession>A0ABT3CZ57</accession>
<keyword evidence="2" id="KW-1185">Reference proteome</keyword>
<evidence type="ECO:0008006" key="3">
    <source>
        <dbReference type="Google" id="ProtNLM"/>
    </source>
</evidence>
<dbReference type="EMBL" id="JAOYOD010000001">
    <property type="protein sequence ID" value="MCV9388498.1"/>
    <property type="molecule type" value="Genomic_DNA"/>
</dbReference>
<evidence type="ECO:0000313" key="1">
    <source>
        <dbReference type="EMBL" id="MCV9388498.1"/>
    </source>
</evidence>
<dbReference type="Proteomes" id="UP001300692">
    <property type="component" value="Unassembled WGS sequence"/>
</dbReference>
<sequence length="82" mass="9228">MNSIAELKSGLHHYISEIDDMNVLLKLKEYASELLDQEGKVVAYTSDGRALDQKAYKKDIDQAIAESKEGKTLSIEELEKDL</sequence>
<organism evidence="1 2">
    <name type="scientific">Reichenbachiella ulvae</name>
    <dbReference type="NCBI Taxonomy" id="2980104"/>
    <lineage>
        <taxon>Bacteria</taxon>
        <taxon>Pseudomonadati</taxon>
        <taxon>Bacteroidota</taxon>
        <taxon>Cytophagia</taxon>
        <taxon>Cytophagales</taxon>
        <taxon>Reichenbachiellaceae</taxon>
        <taxon>Reichenbachiella</taxon>
    </lineage>
</organism>
<evidence type="ECO:0000313" key="2">
    <source>
        <dbReference type="Proteomes" id="UP001300692"/>
    </source>
</evidence>
<proteinExistence type="predicted"/>
<reference evidence="1 2" key="1">
    <citation type="submission" date="2022-10" db="EMBL/GenBank/DDBJ databases">
        <title>Comparative genomics and taxonomic characterization of three novel marine species of genus Reichenbachiella exhibiting antioxidant and polysaccharide degradation activities.</title>
        <authorList>
            <person name="Muhammad N."/>
            <person name="Lee Y.-J."/>
            <person name="Ko J."/>
            <person name="Kim S.-G."/>
        </authorList>
    </citation>
    <scope>NUCLEOTIDE SEQUENCE [LARGE SCALE GENOMIC DNA]</scope>
    <source>
        <strain evidence="1 2">ABR2-5</strain>
    </source>
</reference>
<protein>
    <recommendedName>
        <fullName evidence="3">Prevent-host-death family protein</fullName>
    </recommendedName>
</protein>
<gene>
    <name evidence="1" type="ORF">N7U62_17570</name>
</gene>